<dbReference type="AlphaFoldDB" id="A0AAD3MDA5"/>
<name>A0AAD3MDA5_LATJO</name>
<keyword evidence="2" id="KW-1185">Reference proteome</keyword>
<comment type="caution">
    <text evidence="1">The sequence shown here is derived from an EMBL/GenBank/DDBJ whole genome shotgun (WGS) entry which is preliminary data.</text>
</comment>
<reference evidence="1" key="1">
    <citation type="submission" date="2022-08" db="EMBL/GenBank/DDBJ databases">
        <title>Genome sequencing of akame (Lates japonicus).</title>
        <authorList>
            <person name="Hashiguchi Y."/>
            <person name="Takahashi H."/>
        </authorList>
    </citation>
    <scope>NUCLEOTIDE SEQUENCE</scope>
    <source>
        <strain evidence="1">Kochi</strain>
    </source>
</reference>
<evidence type="ECO:0000313" key="2">
    <source>
        <dbReference type="Proteomes" id="UP001279410"/>
    </source>
</evidence>
<accession>A0AAD3MDA5</accession>
<organism evidence="1 2">
    <name type="scientific">Lates japonicus</name>
    <name type="common">Japanese lates</name>
    <dbReference type="NCBI Taxonomy" id="270547"/>
    <lineage>
        <taxon>Eukaryota</taxon>
        <taxon>Metazoa</taxon>
        <taxon>Chordata</taxon>
        <taxon>Craniata</taxon>
        <taxon>Vertebrata</taxon>
        <taxon>Euteleostomi</taxon>
        <taxon>Actinopterygii</taxon>
        <taxon>Neopterygii</taxon>
        <taxon>Teleostei</taxon>
        <taxon>Neoteleostei</taxon>
        <taxon>Acanthomorphata</taxon>
        <taxon>Carangaria</taxon>
        <taxon>Carangaria incertae sedis</taxon>
        <taxon>Centropomidae</taxon>
        <taxon>Lates</taxon>
    </lineage>
</organism>
<proteinExistence type="predicted"/>
<protein>
    <submittedName>
        <fullName evidence="1">Formin-like protein 2 isoform X1</fullName>
    </submittedName>
</protein>
<sequence length="86" mass="9821">MLKEKMRPSSDRATWRRRFRAEEAGTIKIHKKGDGAISILPSPPPGVRVCWCQWIGETVAVIPNHGSCVQAHLLHLRHLLHHLRCQ</sequence>
<dbReference type="Proteomes" id="UP001279410">
    <property type="component" value="Unassembled WGS sequence"/>
</dbReference>
<evidence type="ECO:0000313" key="1">
    <source>
        <dbReference type="EMBL" id="GLD52045.1"/>
    </source>
</evidence>
<gene>
    <name evidence="1" type="ORF">AKAME5_000500600</name>
</gene>
<dbReference type="EMBL" id="BRZM01000012">
    <property type="protein sequence ID" value="GLD52045.1"/>
    <property type="molecule type" value="Genomic_DNA"/>
</dbReference>